<reference evidence="3 4" key="1">
    <citation type="submission" date="2019-08" db="EMBL/GenBank/DDBJ databases">
        <title>A chromosome-level genome assembly, high-density linkage maps, and genome scans reveal the genomic architecture of hybrid incompatibilities underlying speciation via character displacement in darters (Percidae: Etheostominae).</title>
        <authorList>
            <person name="Moran R.L."/>
            <person name="Catchen J.M."/>
            <person name="Fuller R.C."/>
        </authorList>
    </citation>
    <scope>NUCLEOTIDE SEQUENCE [LARGE SCALE GENOMIC DNA]</scope>
    <source>
        <strain evidence="3">EspeVRDwgs_2016</strain>
        <tissue evidence="3">Muscle</tissue>
    </source>
</reference>
<evidence type="ECO:0008006" key="5">
    <source>
        <dbReference type="Google" id="ProtNLM"/>
    </source>
</evidence>
<keyword evidence="2" id="KW-1133">Transmembrane helix</keyword>
<protein>
    <recommendedName>
        <fullName evidence="5">CARD domain-containing protein</fullName>
    </recommendedName>
</protein>
<dbReference type="PANTHER" id="PTHR46879">
    <property type="entry name" value="SUSHI DOMAIN-CONTAINING PROTEIN 3"/>
    <property type="match status" value="1"/>
</dbReference>
<feature type="compositionally biased region" description="Basic and acidic residues" evidence="1">
    <location>
        <begin position="12"/>
        <end position="27"/>
    </location>
</feature>
<comment type="caution">
    <text evidence="3">The sequence shown here is derived from an EMBL/GenBank/DDBJ whole genome shotgun (WGS) entry which is preliminary data.</text>
</comment>
<dbReference type="Gene3D" id="1.10.533.10">
    <property type="entry name" value="Death Domain, Fas"/>
    <property type="match status" value="1"/>
</dbReference>
<keyword evidence="2" id="KW-0812">Transmembrane</keyword>
<dbReference type="CDD" id="cd13785">
    <property type="entry name" value="CARD_BinCARD_like"/>
    <property type="match status" value="1"/>
</dbReference>
<dbReference type="GO" id="GO:0005886">
    <property type="term" value="C:plasma membrane"/>
    <property type="evidence" value="ECO:0007669"/>
    <property type="project" value="TreeGrafter"/>
</dbReference>
<dbReference type="InterPro" id="IPR053067">
    <property type="entry name" value="SUSD3"/>
</dbReference>
<evidence type="ECO:0000256" key="1">
    <source>
        <dbReference type="SAM" id="MobiDB-lite"/>
    </source>
</evidence>
<feature type="compositionally biased region" description="Basic and acidic residues" evidence="1">
    <location>
        <begin position="152"/>
        <end position="162"/>
    </location>
</feature>
<dbReference type="AlphaFoldDB" id="A0A5J5DB68"/>
<feature type="region of interest" description="Disordered" evidence="1">
    <location>
        <begin position="1"/>
        <end position="39"/>
    </location>
</feature>
<feature type="region of interest" description="Disordered" evidence="1">
    <location>
        <begin position="152"/>
        <end position="175"/>
    </location>
</feature>
<evidence type="ECO:0000313" key="3">
    <source>
        <dbReference type="EMBL" id="KAA8590879.1"/>
    </source>
</evidence>
<sequence length="579" mass="64999">MSAATASIADVSRTDFTNKDDSRDRNKSGQNQAQCTPMPLPALGTQRIIQGNGTTVGSVISLQCPAKHKLVGSELMCVLGANSTQWVGENYCTPLSPYEDYGFRVAVLASIVSLAIIFFMSVAFITCCFLDCIKEGQRKELDRESDMWHWEEQAQHQEDNSRSHSGHISRNNNNNNTKDKVLSLWDTDYSAMCDNMQACRCHQQFAYSAGRTPLLSTLPGYNQPLVLQNLESAPISGPPEYNGPPWSSSQTMNPDCKISAMGPESLDPGNLPVSSVHRRWLRTDNHPEVSDAALGQRSVVMNWTAQTVTPGRPGSFIRRLSVGKSKSHAPFVCQYDRFVNHGDEDVAGEDINNIDDYHEQLQRDAQFLCSDQRMEAELVDRLVLQLNRIHPQILSDKEAHMFRNLSVPTRVRLPELLKHLHGKGEEACYEFYRGLHIHAEDVYFSLPTRVLQRGEMGWQILLAASPVSHSVIALSDLIEAYPLFREKPMCCLDKVADQKWTNNVAIHPERHVLNERGPMFFLRCLSFAAGIAMFYYYGEIETLRSTGLFLHCSAARFSKGAIYVFISSAEVRKQTKLGC</sequence>
<dbReference type="EMBL" id="VOFY01000007">
    <property type="protein sequence ID" value="KAA8590879.1"/>
    <property type="molecule type" value="Genomic_DNA"/>
</dbReference>
<dbReference type="PANTHER" id="PTHR46879:SF1">
    <property type="entry name" value="SUSHI DOMAIN-CONTAINING PROTEIN 3"/>
    <property type="match status" value="1"/>
</dbReference>
<accession>A0A5J5DB68</accession>
<dbReference type="InterPro" id="IPR011029">
    <property type="entry name" value="DEATH-like_dom_sf"/>
</dbReference>
<keyword evidence="2" id="KW-0472">Membrane</keyword>
<dbReference type="Proteomes" id="UP000327493">
    <property type="component" value="Chromosome 7"/>
</dbReference>
<proteinExistence type="predicted"/>
<organism evidence="3 4">
    <name type="scientific">Etheostoma spectabile</name>
    <name type="common">orangethroat darter</name>
    <dbReference type="NCBI Taxonomy" id="54343"/>
    <lineage>
        <taxon>Eukaryota</taxon>
        <taxon>Metazoa</taxon>
        <taxon>Chordata</taxon>
        <taxon>Craniata</taxon>
        <taxon>Vertebrata</taxon>
        <taxon>Euteleostomi</taxon>
        <taxon>Actinopterygii</taxon>
        <taxon>Neopterygii</taxon>
        <taxon>Teleostei</taxon>
        <taxon>Neoteleostei</taxon>
        <taxon>Acanthomorphata</taxon>
        <taxon>Eupercaria</taxon>
        <taxon>Perciformes</taxon>
        <taxon>Percoidei</taxon>
        <taxon>Percidae</taxon>
        <taxon>Etheostomatinae</taxon>
        <taxon>Etheostoma</taxon>
    </lineage>
</organism>
<feature type="transmembrane region" description="Helical" evidence="2">
    <location>
        <begin position="105"/>
        <end position="133"/>
    </location>
</feature>
<dbReference type="InterPro" id="IPR042146">
    <property type="entry name" value="CARD_BinCARD"/>
</dbReference>
<gene>
    <name evidence="3" type="ORF">FQN60_001822</name>
</gene>
<name>A0A5J5DB68_9PERO</name>
<keyword evidence="4" id="KW-1185">Reference proteome</keyword>
<evidence type="ECO:0000256" key="2">
    <source>
        <dbReference type="SAM" id="Phobius"/>
    </source>
</evidence>
<evidence type="ECO:0000313" key="4">
    <source>
        <dbReference type="Proteomes" id="UP000327493"/>
    </source>
</evidence>